<evidence type="ECO:0000313" key="2">
    <source>
        <dbReference type="Proteomes" id="UP000737402"/>
    </source>
</evidence>
<reference evidence="1 2" key="1">
    <citation type="submission" date="2021-01" db="EMBL/GenBank/DDBJ databases">
        <title>Genomic Encyclopedia of Type Strains, Phase IV (KMG-IV): sequencing the most valuable type-strain genomes for metagenomic binning, comparative biology and taxonomic classification.</title>
        <authorList>
            <person name="Goeker M."/>
        </authorList>
    </citation>
    <scope>NUCLEOTIDE SEQUENCE [LARGE SCALE GENOMIC DNA]</scope>
    <source>
        <strain evidence="1 2">DSM 25879</strain>
    </source>
</reference>
<organism evidence="1 2">
    <name type="scientific">Sutcliffiella tianshenii</name>
    <dbReference type="NCBI Taxonomy" id="1463404"/>
    <lineage>
        <taxon>Bacteria</taxon>
        <taxon>Bacillati</taxon>
        <taxon>Bacillota</taxon>
        <taxon>Bacilli</taxon>
        <taxon>Bacillales</taxon>
        <taxon>Bacillaceae</taxon>
        <taxon>Sutcliffiella</taxon>
    </lineage>
</organism>
<proteinExistence type="predicted"/>
<comment type="caution">
    <text evidence="1">The sequence shown here is derived from an EMBL/GenBank/DDBJ whole genome shotgun (WGS) entry which is preliminary data.</text>
</comment>
<evidence type="ECO:0000313" key="1">
    <source>
        <dbReference type="EMBL" id="MBM7620351.1"/>
    </source>
</evidence>
<name>A0ABS2P055_9BACI</name>
<dbReference type="Proteomes" id="UP000737402">
    <property type="component" value="Unassembled WGS sequence"/>
</dbReference>
<gene>
    <name evidence="1" type="ORF">JOC95_002204</name>
</gene>
<sequence>MVCTHMAHVALRLVRRHALIRHIDLTDISEAGSTA</sequence>
<protein>
    <submittedName>
        <fullName evidence="1">Uncharacterized protein</fullName>
    </submittedName>
</protein>
<dbReference type="EMBL" id="JAFBED010000004">
    <property type="protein sequence ID" value="MBM7620351.1"/>
    <property type="molecule type" value="Genomic_DNA"/>
</dbReference>
<keyword evidence="2" id="KW-1185">Reference proteome</keyword>
<accession>A0ABS2P055</accession>